<dbReference type="Gene3D" id="3.30.870.10">
    <property type="entry name" value="Endonuclease Chain A"/>
    <property type="match status" value="2"/>
</dbReference>
<dbReference type="PIRSF" id="PIRSF009376">
    <property type="entry name" value="Phospholipase_D_euk"/>
    <property type="match status" value="1"/>
</dbReference>
<evidence type="ECO:0000256" key="7">
    <source>
        <dbReference type="SAM" id="MobiDB-lite"/>
    </source>
</evidence>
<organism evidence="9 10">
    <name type="scientific">Sphenostylis stenocarpa</name>
    <dbReference type="NCBI Taxonomy" id="92480"/>
    <lineage>
        <taxon>Eukaryota</taxon>
        <taxon>Viridiplantae</taxon>
        <taxon>Streptophyta</taxon>
        <taxon>Embryophyta</taxon>
        <taxon>Tracheophyta</taxon>
        <taxon>Spermatophyta</taxon>
        <taxon>Magnoliopsida</taxon>
        <taxon>eudicotyledons</taxon>
        <taxon>Gunneridae</taxon>
        <taxon>Pentapetalae</taxon>
        <taxon>rosids</taxon>
        <taxon>fabids</taxon>
        <taxon>Fabales</taxon>
        <taxon>Fabaceae</taxon>
        <taxon>Papilionoideae</taxon>
        <taxon>50 kb inversion clade</taxon>
        <taxon>NPAAA clade</taxon>
        <taxon>indigoferoid/millettioid clade</taxon>
        <taxon>Phaseoleae</taxon>
        <taxon>Sphenostylis</taxon>
    </lineage>
</organism>
<dbReference type="InterPro" id="IPR025202">
    <property type="entry name" value="PLD-like_dom"/>
</dbReference>
<dbReference type="GO" id="GO:0004630">
    <property type="term" value="F:phospholipase D activity"/>
    <property type="evidence" value="ECO:0007669"/>
    <property type="project" value="UniProtKB-EC"/>
</dbReference>
<dbReference type="GO" id="GO:0009395">
    <property type="term" value="P:phospholipid catabolic process"/>
    <property type="evidence" value="ECO:0007669"/>
    <property type="project" value="TreeGrafter"/>
</dbReference>
<dbReference type="Pfam" id="PF13091">
    <property type="entry name" value="PLDc_2"/>
    <property type="match status" value="1"/>
</dbReference>
<dbReference type="GO" id="GO:0035556">
    <property type="term" value="P:intracellular signal transduction"/>
    <property type="evidence" value="ECO:0007669"/>
    <property type="project" value="InterPro"/>
</dbReference>
<dbReference type="PANTHER" id="PTHR18896">
    <property type="entry name" value="PHOSPHOLIPASE D"/>
    <property type="match status" value="1"/>
</dbReference>
<dbReference type="EMBL" id="OY731403">
    <property type="protein sequence ID" value="CAJ1963329.1"/>
    <property type="molecule type" value="Genomic_DNA"/>
</dbReference>
<dbReference type="Gramene" id="rna-AYBTSS11_LOCUS19715">
    <property type="protein sequence ID" value="CAJ1963329.1"/>
    <property type="gene ID" value="gene-AYBTSS11_LOCUS19715"/>
</dbReference>
<feature type="region of interest" description="Disordered" evidence="7">
    <location>
        <begin position="762"/>
        <end position="793"/>
    </location>
</feature>
<dbReference type="Proteomes" id="UP001189624">
    <property type="component" value="Chromosome 6"/>
</dbReference>
<evidence type="ECO:0000256" key="3">
    <source>
        <dbReference type="ARBA" id="ARBA00022737"/>
    </source>
</evidence>
<feature type="compositionally biased region" description="Low complexity" evidence="7">
    <location>
        <begin position="27"/>
        <end position="36"/>
    </location>
</feature>
<sequence length="1274" mass="144040">MATEQLMSSGGPRYVQMKSSPPPSPPAAAAEEMSSVPSFRHSSAEANRIFEELPKASIVSVSRPDAGDISPMQLSYTIQVQYKQGISDREHCSQLCEAKASEIQGNWILYLQPIASSYAVFFKWELMKKAHQVFILHFALKKRAFIEEIHEKQEQVKEWLQNLGIGEHNAMVQDDDEGDDETVPIHTDEIHESAKDRDVPSSAALPIIRPALGRQQSIAERAKRAMQGYLNHFLGNISIVNSPEDYLLGKVEHDVFLYYSGNGMPLLWGWRGSDTLMHTSIPLISRAAWNPSVLNHKQVCKFLEVSKLSFSPEYGPKLKEEYVMVKHLPKIQKDDDSRKCCLSDCFSCCNDNWQKAKNPACGYASLILVWAVLKPGFLALLADPFDMQPLDIIVFDVLPASDGNGDGRLSLASEVKERNPLRHSFKVACGIRNIRIRVKNRNKVKDWVAAINDAGLRPPEGWCHPHRYGSYAPPRGLVEDGSQAQWFIDGRAAFEAIASSIEAAKSEIFICGWWLCPELYLRRPFQTHASSRLDNLLEGKAKQGVQIYILLYKEVSLALKINSVYSKKKLLSIHENVRVLRYPDHFSTGVYLWSHHEKLVIIDNHICFIGGLDLCFGRYDTSEHKVGDFPPLIWPGKDYYNPSFILAEAILALETARIPRTIKKESEPNSWEDTMKDELEREKYPRMPWHDVHCALWGPPCRDIARHFVQRWNYAKRNKAPYEEAIPLLMPQHHMVIPHYLGQSQEIQIESGNIDNQRVLKRDDSFSSSSQDQDIPLLLPQESDGLDTHEGDQKLNGVISPSHHLDKPRRISSGLSFSFRKAKIVAVGPDTPMKGFVDDLDSEHDCEKMSLDRVAHSDLQNTDPEWWDMQERGDQGGFPEESGQVGPLASCCCQVIRSVSQWSAGTSQTEESIHSAYCSLIEKAEYFIYIEGRIVLPGLSGDEMIRNRVLEALYRRVMRAYNDKKSFRIIIVIPLLPGFQGGLDDSGAASVRAIMHWQYRTICRGQNSILQNLYELLGPKVHDYISFYGLRSYGRLNGGPVATSQVYVHSKIMIVDDCITLIGSANINDRSLLGSRDSEIAVVIEDRELIGSYMDGKPWKAGKFSLTLRLSLWSEHLGLPTGEVNQIMDPIVESTYKDIWMATAKYALELDGMKILQLPVDYPKVLLECSVLALGDVFSCVPNDLIHTRHAFRQSVAFWKDKIGHTTIDLGIAPEKLESYHEGGIKNTDPLERLASVKGHLVSFPLEFMCQESLRPAFNESEYYATQDKEVQRL</sequence>
<dbReference type="GO" id="GO:0006654">
    <property type="term" value="P:phosphatidic acid biosynthetic process"/>
    <property type="evidence" value="ECO:0007669"/>
    <property type="project" value="InterPro"/>
</dbReference>
<dbReference type="CDD" id="cd09141">
    <property type="entry name" value="PLDc_vPLD1_2_yPLD_like_2"/>
    <property type="match status" value="1"/>
</dbReference>
<keyword evidence="5" id="KW-0442">Lipid degradation</keyword>
<evidence type="ECO:0000256" key="2">
    <source>
        <dbReference type="ARBA" id="ARBA00012027"/>
    </source>
</evidence>
<keyword evidence="10" id="KW-1185">Reference proteome</keyword>
<evidence type="ECO:0000256" key="1">
    <source>
        <dbReference type="ARBA" id="ARBA00000798"/>
    </source>
</evidence>
<dbReference type="CDD" id="cd01254">
    <property type="entry name" value="PH_PLD"/>
    <property type="match status" value="1"/>
</dbReference>
<gene>
    <name evidence="9" type="ORF">AYBTSS11_LOCUS19715</name>
</gene>
<keyword evidence="4" id="KW-0378">Hydrolase</keyword>
<dbReference type="SMART" id="SM00155">
    <property type="entry name" value="PLDc"/>
    <property type="match status" value="2"/>
</dbReference>
<reference evidence="9" key="1">
    <citation type="submission" date="2023-10" db="EMBL/GenBank/DDBJ databases">
        <authorList>
            <person name="Domelevo Entfellner J.-B."/>
        </authorList>
    </citation>
    <scope>NUCLEOTIDE SEQUENCE</scope>
</reference>
<dbReference type="InterPro" id="IPR015679">
    <property type="entry name" value="PLipase_D_fam"/>
</dbReference>
<feature type="region of interest" description="Disordered" evidence="7">
    <location>
        <begin position="1"/>
        <end position="36"/>
    </location>
</feature>
<dbReference type="AlphaFoldDB" id="A0AA86SNW5"/>
<feature type="non-terminal residue" evidence="9">
    <location>
        <position position="1274"/>
    </location>
</feature>
<dbReference type="CDD" id="cd09138">
    <property type="entry name" value="PLDc_vPLD1_2_yPLD_like_1"/>
    <property type="match status" value="1"/>
</dbReference>
<evidence type="ECO:0000313" key="10">
    <source>
        <dbReference type="Proteomes" id="UP001189624"/>
    </source>
</evidence>
<dbReference type="PANTHER" id="PTHR18896:SF76">
    <property type="entry name" value="PHOSPHOLIPASE"/>
    <property type="match status" value="1"/>
</dbReference>
<comment type="catalytic activity">
    <reaction evidence="1">
        <text>a 1,2-diacyl-sn-glycero-3-phosphocholine + H2O = a 1,2-diacyl-sn-glycero-3-phosphate + choline + H(+)</text>
        <dbReference type="Rhea" id="RHEA:14445"/>
        <dbReference type="ChEBI" id="CHEBI:15354"/>
        <dbReference type="ChEBI" id="CHEBI:15377"/>
        <dbReference type="ChEBI" id="CHEBI:15378"/>
        <dbReference type="ChEBI" id="CHEBI:57643"/>
        <dbReference type="ChEBI" id="CHEBI:58608"/>
        <dbReference type="EC" id="3.1.4.4"/>
    </reaction>
</comment>
<dbReference type="Pfam" id="PF00614">
    <property type="entry name" value="PLDc"/>
    <property type="match status" value="1"/>
</dbReference>
<evidence type="ECO:0000313" key="9">
    <source>
        <dbReference type="EMBL" id="CAJ1963329.1"/>
    </source>
</evidence>
<dbReference type="SUPFAM" id="SSF56024">
    <property type="entry name" value="Phospholipase D/nuclease"/>
    <property type="match status" value="2"/>
</dbReference>
<keyword evidence="6" id="KW-0443">Lipid metabolism</keyword>
<dbReference type="EC" id="3.1.4.4" evidence="2"/>
<feature type="domain" description="PLD phosphodiesterase" evidence="8">
    <location>
        <begin position="591"/>
        <end position="618"/>
    </location>
</feature>
<evidence type="ECO:0000256" key="5">
    <source>
        <dbReference type="ARBA" id="ARBA00022963"/>
    </source>
</evidence>
<evidence type="ECO:0000256" key="4">
    <source>
        <dbReference type="ARBA" id="ARBA00022801"/>
    </source>
</evidence>
<feature type="domain" description="PLD phosphodiesterase" evidence="8">
    <location>
        <begin position="1044"/>
        <end position="1071"/>
    </location>
</feature>
<keyword evidence="3" id="KW-0677">Repeat</keyword>
<accession>A0AA86SNW5</accession>
<dbReference type="GO" id="GO:0005886">
    <property type="term" value="C:plasma membrane"/>
    <property type="evidence" value="ECO:0007669"/>
    <property type="project" value="TreeGrafter"/>
</dbReference>
<protein>
    <recommendedName>
        <fullName evidence="2">phospholipase D</fullName>
        <ecNumber evidence="2">3.1.4.4</ecNumber>
    </recommendedName>
</protein>
<proteinExistence type="predicted"/>
<name>A0AA86SNW5_9FABA</name>
<evidence type="ECO:0000256" key="6">
    <source>
        <dbReference type="ARBA" id="ARBA00023098"/>
    </source>
</evidence>
<evidence type="ECO:0000259" key="8">
    <source>
        <dbReference type="PROSITE" id="PS50035"/>
    </source>
</evidence>
<dbReference type="InterPro" id="IPR016555">
    <property type="entry name" value="PLipase_D_euk"/>
</dbReference>
<dbReference type="PROSITE" id="PS50035">
    <property type="entry name" value="PLD"/>
    <property type="match status" value="2"/>
</dbReference>
<dbReference type="FunFam" id="3.30.870.10:FF:000011">
    <property type="entry name" value="Phospholipase"/>
    <property type="match status" value="1"/>
</dbReference>
<dbReference type="InterPro" id="IPR001736">
    <property type="entry name" value="PLipase_D/transphosphatidylase"/>
</dbReference>